<accession>A0ABD5ULK5</accession>
<protein>
    <submittedName>
        <fullName evidence="6">BGTF surface domain-containing protein</fullName>
    </submittedName>
</protein>
<name>A0ABD5ULK5_9EURY</name>
<evidence type="ECO:0000259" key="4">
    <source>
        <dbReference type="Pfam" id="PF18204"/>
    </source>
</evidence>
<proteinExistence type="predicted"/>
<dbReference type="NCBIfam" id="TIGR04126">
    <property type="entry name" value="PGF_CTERM"/>
    <property type="match status" value="1"/>
</dbReference>
<organism evidence="6 7">
    <name type="scientific">Halorubrum trueperi</name>
    <dbReference type="NCBI Taxonomy" id="2004704"/>
    <lineage>
        <taxon>Archaea</taxon>
        <taxon>Methanobacteriati</taxon>
        <taxon>Methanobacteriota</taxon>
        <taxon>Stenosarchaea group</taxon>
        <taxon>Halobacteria</taxon>
        <taxon>Halobacteriales</taxon>
        <taxon>Haloferacaceae</taxon>
        <taxon>Halorubrum</taxon>
    </lineage>
</organism>
<dbReference type="Pfam" id="PF25162">
    <property type="entry name" value="DUF7827"/>
    <property type="match status" value="1"/>
</dbReference>
<reference evidence="6 7" key="1">
    <citation type="journal article" date="2019" name="Int. J. Syst. Evol. Microbiol.">
        <title>The Global Catalogue of Microorganisms (GCM) 10K type strain sequencing project: providing services to taxonomists for standard genome sequencing and annotation.</title>
        <authorList>
            <consortium name="The Broad Institute Genomics Platform"/>
            <consortium name="The Broad Institute Genome Sequencing Center for Infectious Disease"/>
            <person name="Wu L."/>
            <person name="Ma J."/>
        </authorList>
    </citation>
    <scope>NUCLEOTIDE SEQUENCE [LARGE SCALE GENOMIC DNA]</scope>
    <source>
        <strain evidence="6 7">Y73</strain>
    </source>
</reference>
<sequence length="762" mass="81147">MATVGFAGFAGSTAAQTSNPTDVDFVVDGQTNPSIVYQGQDITAIDIQADTEYVLRSVDEYDGDTISSSAFEGEYETDADGNLTIDTSGLEPGDYFLRGPDLDETRDNTFELTVQEISIDWEAATYDTGEDAAELNVESRRNSYNLNVSADGLDYDDLEALFGGNSNNDPVNGVAQDAASDDDEIIVRGFREDALIADFSNTDIDTGDYEFTAEVTDTDAEDTASVTIEEEDVSADFSESITTDAAGDIVEITVEFDDSDSTFVSIGGNNDGFFDAVYVEDDDDDGEATFQINTRTLGTDEAENAYSSADDIIETDVVSEGASFENEDGDTFTDAHDFRTSSNGLDQGELVRPIQPTEYDLIASDGEFIADDDGDLIVANERDLATLELVEPTIEGVTTHMAPAGSTDDADDVEELLEEITASEDIALGDRMVIQVEADGIEGFVAQESGTNPYDLHEGIDGAVLNELIDDANGQGVNFDIEATSATANQDPAELDLSETTVYFADDQFFVVADTSDGDTFDQSVSDGNSFDVTYEYETDDDERYSFDGTSPPTWDSNDNADSFPYFAAGDSATEEASFTMEDREASFDNENSDGFVEIAVDEEASVTGTTNVAPGTDLSVRLRSASSVSPQFILIDNDAEIAEDGTFSASLDTTEGEIGNEGTLRFRVGSTNVEEVDALLVESVDDGEDGEDGSDDGEDGEDGTDDGEDGEDGTDDGEDGSDDGDDGDDGDDTDDSTPGFGALVAFVALIAAALLATRRTE</sequence>
<evidence type="ECO:0000256" key="1">
    <source>
        <dbReference type="ARBA" id="ARBA00022729"/>
    </source>
</evidence>
<keyword evidence="3" id="KW-0472">Membrane</keyword>
<dbReference type="EMBL" id="JBHSXI010000020">
    <property type="protein sequence ID" value="MFC6890229.1"/>
    <property type="molecule type" value="Genomic_DNA"/>
</dbReference>
<feature type="domain" description="DUF7827" evidence="5">
    <location>
        <begin position="231"/>
        <end position="340"/>
    </location>
</feature>
<evidence type="ECO:0000259" key="5">
    <source>
        <dbReference type="Pfam" id="PF25162"/>
    </source>
</evidence>
<keyword evidence="3" id="KW-0812">Transmembrane</keyword>
<comment type="caution">
    <text evidence="6">The sequence shown here is derived from an EMBL/GenBank/DDBJ whole genome shotgun (WGS) entry which is preliminary data.</text>
</comment>
<feature type="compositionally biased region" description="Acidic residues" evidence="2">
    <location>
        <begin position="684"/>
        <end position="736"/>
    </location>
</feature>
<dbReference type="InterPro" id="IPR026371">
    <property type="entry name" value="PGF_CTERM"/>
</dbReference>
<dbReference type="NCBIfam" id="NF045517">
    <property type="entry name" value="halo_surf_dom"/>
    <property type="match status" value="1"/>
</dbReference>
<keyword evidence="3" id="KW-1133">Transmembrane helix</keyword>
<evidence type="ECO:0000313" key="7">
    <source>
        <dbReference type="Proteomes" id="UP001596333"/>
    </source>
</evidence>
<evidence type="ECO:0000313" key="6">
    <source>
        <dbReference type="EMBL" id="MFC6890229.1"/>
    </source>
</evidence>
<dbReference type="GO" id="GO:0030115">
    <property type="term" value="C:S-layer"/>
    <property type="evidence" value="ECO:0007669"/>
    <property type="project" value="UniProtKB-SubCell"/>
</dbReference>
<feature type="domain" description="PGF-CTERM archaeal protein-sorting signal" evidence="4">
    <location>
        <begin position="738"/>
        <end position="760"/>
    </location>
</feature>
<dbReference type="RefSeq" id="WP_379769897.1">
    <property type="nucleotide sequence ID" value="NZ_JBHSXI010000020.1"/>
</dbReference>
<feature type="transmembrane region" description="Helical" evidence="3">
    <location>
        <begin position="740"/>
        <end position="758"/>
    </location>
</feature>
<keyword evidence="7" id="KW-1185">Reference proteome</keyword>
<dbReference type="AlphaFoldDB" id="A0ABD5ULK5"/>
<dbReference type="InterPro" id="IPR057149">
    <property type="entry name" value="DUF7827"/>
</dbReference>
<dbReference type="GO" id="GO:0005886">
    <property type="term" value="C:plasma membrane"/>
    <property type="evidence" value="ECO:0007669"/>
    <property type="project" value="UniProtKB-SubCell"/>
</dbReference>
<evidence type="ECO:0000256" key="2">
    <source>
        <dbReference type="SAM" id="MobiDB-lite"/>
    </source>
</evidence>
<gene>
    <name evidence="6" type="ORF">ACFQEY_14600</name>
</gene>
<keyword evidence="1" id="KW-0732">Signal</keyword>
<dbReference type="Pfam" id="PF18204">
    <property type="entry name" value="PGF-CTERM"/>
    <property type="match status" value="1"/>
</dbReference>
<feature type="region of interest" description="Disordered" evidence="2">
    <location>
        <begin position="682"/>
        <end position="740"/>
    </location>
</feature>
<dbReference type="Proteomes" id="UP001596333">
    <property type="component" value="Unassembled WGS sequence"/>
</dbReference>
<evidence type="ECO:0000256" key="3">
    <source>
        <dbReference type="SAM" id="Phobius"/>
    </source>
</evidence>